<evidence type="ECO:0000256" key="4">
    <source>
        <dbReference type="ARBA" id="ARBA00022859"/>
    </source>
</evidence>
<evidence type="ECO:0000256" key="2">
    <source>
        <dbReference type="ARBA" id="ARBA00022490"/>
    </source>
</evidence>
<reference evidence="8" key="1">
    <citation type="submission" date="2023-07" db="EMBL/GenBank/DDBJ databases">
        <authorList>
            <person name="Stuckert A."/>
        </authorList>
    </citation>
    <scope>NUCLEOTIDE SEQUENCE</scope>
</reference>
<feature type="domain" description="CARD" evidence="6">
    <location>
        <begin position="117"/>
        <end position="206"/>
    </location>
</feature>
<proteinExistence type="predicted"/>
<dbReference type="PROSITE" id="PS50824">
    <property type="entry name" value="DAPIN"/>
    <property type="match status" value="1"/>
</dbReference>
<dbReference type="InterPro" id="IPR001315">
    <property type="entry name" value="CARD"/>
</dbReference>
<dbReference type="PANTHER" id="PTHR46985:SF2">
    <property type="entry name" value="APOPTOSIS-ASSOCIATED SPECK-LIKE PROTEIN CONTAINING A CARD"/>
    <property type="match status" value="1"/>
</dbReference>
<keyword evidence="4" id="KW-0391">Immunity</keyword>
<organism evidence="8 9">
    <name type="scientific">Ranitomeya imitator</name>
    <name type="common">mimic poison frog</name>
    <dbReference type="NCBI Taxonomy" id="111125"/>
    <lineage>
        <taxon>Eukaryota</taxon>
        <taxon>Metazoa</taxon>
        <taxon>Chordata</taxon>
        <taxon>Craniata</taxon>
        <taxon>Vertebrata</taxon>
        <taxon>Euteleostomi</taxon>
        <taxon>Amphibia</taxon>
        <taxon>Batrachia</taxon>
        <taxon>Anura</taxon>
        <taxon>Neobatrachia</taxon>
        <taxon>Hyloidea</taxon>
        <taxon>Dendrobatidae</taxon>
        <taxon>Dendrobatinae</taxon>
        <taxon>Ranitomeya</taxon>
    </lineage>
</organism>
<dbReference type="SMART" id="SM01289">
    <property type="entry name" value="PYRIN"/>
    <property type="match status" value="1"/>
</dbReference>
<sequence>MRRTIRDVLIDTLQNLGKTAFKKFKNKLNDLEGHKSIPRSQLEFVDPDDVADLIIRYYTDTNWIHVTLKVLEAINENGEAMKLRNAFKTVNGRAPQESAMGVNPGSVTRGSIEETATSSYEEHFVDQHREALIGRVTLVDPVLKDLYNNGLLSREEHDRLSRMRPRYKQMQELFCYAASWESDQKDQFWESLRDHNRPLLRSLERT</sequence>
<dbReference type="Pfam" id="PF02758">
    <property type="entry name" value="PYRIN"/>
    <property type="match status" value="1"/>
</dbReference>
<dbReference type="InterPro" id="IPR051249">
    <property type="entry name" value="NLRP_Inflammasome"/>
</dbReference>
<evidence type="ECO:0000259" key="7">
    <source>
        <dbReference type="PROSITE" id="PS50824"/>
    </source>
</evidence>
<evidence type="ECO:0008006" key="10">
    <source>
        <dbReference type="Google" id="ProtNLM"/>
    </source>
</evidence>
<accession>A0ABN9KV04</accession>
<dbReference type="CDD" id="cd08321">
    <property type="entry name" value="Pyrin_ASC-like"/>
    <property type="match status" value="1"/>
</dbReference>
<keyword evidence="3" id="KW-0399">Innate immunity</keyword>
<dbReference type="InterPro" id="IPR011029">
    <property type="entry name" value="DEATH-like_dom_sf"/>
</dbReference>
<dbReference type="SUPFAM" id="SSF47986">
    <property type="entry name" value="DEATH domain"/>
    <property type="match status" value="2"/>
</dbReference>
<dbReference type="Gene3D" id="1.10.533.10">
    <property type="entry name" value="Death Domain, Fas"/>
    <property type="match status" value="2"/>
</dbReference>
<dbReference type="Proteomes" id="UP001176940">
    <property type="component" value="Unassembled WGS sequence"/>
</dbReference>
<keyword evidence="5" id="KW-0395">Inflammatory response</keyword>
<comment type="subcellular location">
    <subcellularLocation>
        <location evidence="1">Cytoplasm</location>
        <location evidence="1">Cytosol</location>
    </subcellularLocation>
</comment>
<evidence type="ECO:0000313" key="9">
    <source>
        <dbReference type="Proteomes" id="UP001176940"/>
    </source>
</evidence>
<evidence type="ECO:0000256" key="1">
    <source>
        <dbReference type="ARBA" id="ARBA00004514"/>
    </source>
</evidence>
<evidence type="ECO:0000256" key="5">
    <source>
        <dbReference type="ARBA" id="ARBA00023198"/>
    </source>
</evidence>
<evidence type="ECO:0000259" key="6">
    <source>
        <dbReference type="PROSITE" id="PS50209"/>
    </source>
</evidence>
<protein>
    <recommendedName>
        <fullName evidence="10">Apoptosis-associated speck-like protein containing a CARD</fullName>
    </recommendedName>
</protein>
<feature type="domain" description="Pyrin" evidence="7">
    <location>
        <begin position="1"/>
        <end position="89"/>
    </location>
</feature>
<dbReference type="InterPro" id="IPR004020">
    <property type="entry name" value="DAPIN"/>
</dbReference>
<comment type="caution">
    <text evidence="8">The sequence shown here is derived from an EMBL/GenBank/DDBJ whole genome shotgun (WGS) entry which is preliminary data.</text>
</comment>
<dbReference type="EMBL" id="CAUEEQ010002202">
    <property type="protein sequence ID" value="CAJ0922057.1"/>
    <property type="molecule type" value="Genomic_DNA"/>
</dbReference>
<keyword evidence="2" id="KW-0963">Cytoplasm</keyword>
<keyword evidence="9" id="KW-1185">Reference proteome</keyword>
<gene>
    <name evidence="8" type="ORF">RIMI_LOCUS1667622</name>
</gene>
<evidence type="ECO:0000313" key="8">
    <source>
        <dbReference type="EMBL" id="CAJ0922057.1"/>
    </source>
</evidence>
<dbReference type="Pfam" id="PF00619">
    <property type="entry name" value="CARD"/>
    <property type="match status" value="1"/>
</dbReference>
<evidence type="ECO:0000256" key="3">
    <source>
        <dbReference type="ARBA" id="ARBA00022588"/>
    </source>
</evidence>
<dbReference type="PROSITE" id="PS50209">
    <property type="entry name" value="CARD"/>
    <property type="match status" value="1"/>
</dbReference>
<dbReference type="PANTHER" id="PTHR46985">
    <property type="entry name" value="NACHT, LRR AND PYD DOMAINS-CONTAINING PROTEIN 1"/>
    <property type="match status" value="1"/>
</dbReference>
<name>A0ABN9KV04_9NEOB</name>